<dbReference type="RefSeq" id="WP_129404082.1">
    <property type="nucleotide sequence ID" value="NZ_SBKP01000006.1"/>
</dbReference>
<organism evidence="2 3">
    <name type="scientific">Sphingobium fluviale</name>
    <dbReference type="NCBI Taxonomy" id="2506423"/>
    <lineage>
        <taxon>Bacteria</taxon>
        <taxon>Pseudomonadati</taxon>
        <taxon>Pseudomonadota</taxon>
        <taxon>Alphaproteobacteria</taxon>
        <taxon>Sphingomonadales</taxon>
        <taxon>Sphingomonadaceae</taxon>
        <taxon>Sphingobium</taxon>
    </lineage>
</organism>
<dbReference type="Gene3D" id="2.130.10.10">
    <property type="entry name" value="YVTN repeat-like/Quinoprotein amine dehydrogenase"/>
    <property type="match status" value="1"/>
</dbReference>
<reference evidence="3" key="1">
    <citation type="submission" date="2019-01" db="EMBL/GenBank/DDBJ databases">
        <title>Cytophagaceae bacterium strain CAR-16.</title>
        <authorList>
            <person name="Chen W.-M."/>
        </authorList>
    </citation>
    <scope>NUCLEOTIDE SEQUENCE [LARGE SCALE GENOMIC DNA]</scope>
    <source>
        <strain evidence="3">CHR27</strain>
    </source>
</reference>
<dbReference type="Proteomes" id="UP000290958">
    <property type="component" value="Unassembled WGS sequence"/>
</dbReference>
<protein>
    <submittedName>
        <fullName evidence="2">Glutaminyl-peptide cyclotransferase</fullName>
    </submittedName>
</protein>
<dbReference type="GO" id="GO:0016603">
    <property type="term" value="F:glutaminyl-peptide cyclotransferase activity"/>
    <property type="evidence" value="ECO:0007669"/>
    <property type="project" value="InterPro"/>
</dbReference>
<sequence>MRVFAALLLVLLALAPAQAETRWSLVRSYPHDEKAFTQGLIWLDGALYESTGQYGASNLREVRLTDGAVQRSVPLSPRYFGEGLTNWGDSLISITWQNGLAFRWDRATFRPTATYRYAGEGWGLTNDGARLILSDGSATLRFLDPVTLEETGRLPVTFNGKPVRMLNELEYVKGEILANIWMTDRIARIDPATGHVIDWIDIGKLTRKLRLTNPDAVPNGIAYDAKNDRLFVTGKYWPKLFEIRLKR</sequence>
<keyword evidence="1" id="KW-0732">Signal</keyword>
<proteinExistence type="predicted"/>
<feature type="signal peptide" evidence="1">
    <location>
        <begin position="1"/>
        <end position="19"/>
    </location>
</feature>
<dbReference type="AlphaFoldDB" id="A0A4Q1KH21"/>
<accession>A0A4Q1KH21</accession>
<evidence type="ECO:0000256" key="1">
    <source>
        <dbReference type="SAM" id="SignalP"/>
    </source>
</evidence>
<keyword evidence="3" id="KW-1185">Reference proteome</keyword>
<dbReference type="OrthoDB" id="9783700at2"/>
<dbReference type="PANTHER" id="PTHR31270:SF1">
    <property type="entry name" value="GLUTAMINYL-PEPTIDE CYCLOTRANSFERASE"/>
    <property type="match status" value="1"/>
</dbReference>
<dbReference type="PANTHER" id="PTHR31270">
    <property type="entry name" value="GLUTAMINYL-PEPTIDE CYCLOTRANSFERASE"/>
    <property type="match status" value="1"/>
</dbReference>
<name>A0A4Q1KH21_9SPHN</name>
<dbReference type="SUPFAM" id="SSF50969">
    <property type="entry name" value="YVTN repeat-like/Quinoprotein amine dehydrogenase"/>
    <property type="match status" value="1"/>
</dbReference>
<dbReference type="InterPro" id="IPR015943">
    <property type="entry name" value="WD40/YVTN_repeat-like_dom_sf"/>
</dbReference>
<dbReference type="EMBL" id="SBKP01000006">
    <property type="protein sequence ID" value="RXR29018.1"/>
    <property type="molecule type" value="Genomic_DNA"/>
</dbReference>
<dbReference type="Pfam" id="PF05096">
    <property type="entry name" value="Glu_cyclase_2"/>
    <property type="match status" value="1"/>
</dbReference>
<dbReference type="InterPro" id="IPR011044">
    <property type="entry name" value="Quino_amine_DH_bsu"/>
</dbReference>
<gene>
    <name evidence="2" type="ORF">EQG66_08035</name>
</gene>
<dbReference type="InterPro" id="IPR007788">
    <property type="entry name" value="QCT"/>
</dbReference>
<evidence type="ECO:0000313" key="3">
    <source>
        <dbReference type="Proteomes" id="UP000290958"/>
    </source>
</evidence>
<comment type="caution">
    <text evidence="2">The sequence shown here is derived from an EMBL/GenBank/DDBJ whole genome shotgun (WGS) entry which is preliminary data.</text>
</comment>
<feature type="chain" id="PRO_5020890988" evidence="1">
    <location>
        <begin position="20"/>
        <end position="247"/>
    </location>
</feature>
<evidence type="ECO:0000313" key="2">
    <source>
        <dbReference type="EMBL" id="RXR29018.1"/>
    </source>
</evidence>
<keyword evidence="2" id="KW-0808">Transferase</keyword>